<feature type="transmembrane region" description="Helical" evidence="2">
    <location>
        <begin position="31"/>
        <end position="48"/>
    </location>
</feature>
<evidence type="ECO:0000256" key="2">
    <source>
        <dbReference type="SAM" id="Phobius"/>
    </source>
</evidence>
<name>A0A1H9M3R5_9PSED</name>
<organism evidence="4 5">
    <name type="scientific">Pseudomonas soli</name>
    <dbReference type="NCBI Taxonomy" id="1306993"/>
    <lineage>
        <taxon>Bacteria</taxon>
        <taxon>Pseudomonadati</taxon>
        <taxon>Pseudomonadota</taxon>
        <taxon>Gammaproteobacteria</taxon>
        <taxon>Pseudomonadales</taxon>
        <taxon>Pseudomonadaceae</taxon>
        <taxon>Pseudomonas</taxon>
    </lineage>
</organism>
<evidence type="ECO:0000313" key="5">
    <source>
        <dbReference type="Proteomes" id="UP000199221"/>
    </source>
</evidence>
<dbReference type="RefSeq" id="WP_177182915.1">
    <property type="nucleotide sequence ID" value="NZ_FOEQ01000006.1"/>
</dbReference>
<evidence type="ECO:0000256" key="1">
    <source>
        <dbReference type="SAM" id="MobiDB-lite"/>
    </source>
</evidence>
<protein>
    <submittedName>
        <fullName evidence="4">WYL domain-containing protein</fullName>
    </submittedName>
</protein>
<sequence length="176" mass="20164">MNKEYPSFKAPMGGVVVIDLLMLWYFDWATWAWVVAVVLVFAVLVGWLNEALEVHRANQEYTPQRELGATGYQPAPSTYSDSDDDDLMDSGRVLWQGQRQIRFAYQSFETGDSDREVTVHKVVSKGRGNSSTYFKGFCHMRGEPRTFRLDRIKGRVTDTSTGKMATFRQLFELSSR</sequence>
<keyword evidence="2" id="KW-1133">Transmembrane helix</keyword>
<dbReference type="Proteomes" id="UP000199221">
    <property type="component" value="Unassembled WGS sequence"/>
</dbReference>
<feature type="region of interest" description="Disordered" evidence="1">
    <location>
        <begin position="65"/>
        <end position="84"/>
    </location>
</feature>
<keyword evidence="2" id="KW-0812">Transmembrane</keyword>
<reference evidence="4 5" key="1">
    <citation type="submission" date="2016-10" db="EMBL/GenBank/DDBJ databases">
        <authorList>
            <person name="de Groot N.N."/>
        </authorList>
    </citation>
    <scope>NUCLEOTIDE SEQUENCE [LARGE SCALE GENOMIC DNA]</scope>
    <source>
        <strain evidence="4 5">LMG 27941</strain>
    </source>
</reference>
<dbReference type="Pfam" id="PF13280">
    <property type="entry name" value="WYL"/>
    <property type="match status" value="1"/>
</dbReference>
<gene>
    <name evidence="4" type="ORF">SAMN05216230_10655</name>
</gene>
<dbReference type="PROSITE" id="PS52050">
    <property type="entry name" value="WYL"/>
    <property type="match status" value="1"/>
</dbReference>
<dbReference type="EMBL" id="FOEQ01000006">
    <property type="protein sequence ID" value="SER18294.1"/>
    <property type="molecule type" value="Genomic_DNA"/>
</dbReference>
<dbReference type="InterPro" id="IPR026881">
    <property type="entry name" value="WYL_dom"/>
</dbReference>
<evidence type="ECO:0000259" key="3">
    <source>
        <dbReference type="Pfam" id="PF13280"/>
    </source>
</evidence>
<evidence type="ECO:0000313" key="4">
    <source>
        <dbReference type="EMBL" id="SER18294.1"/>
    </source>
</evidence>
<proteinExistence type="predicted"/>
<keyword evidence="2" id="KW-0472">Membrane</keyword>
<accession>A0A1H9M3R5</accession>
<dbReference type="AlphaFoldDB" id="A0A1H9M3R5"/>
<feature type="domain" description="WYL" evidence="3">
    <location>
        <begin position="97"/>
        <end position="153"/>
    </location>
</feature>